<keyword evidence="2" id="KW-1185">Reference proteome</keyword>
<sequence>MCIHLFPHVGKSKILKQCKLLPSFTALVSFLSMLKHHWHSLHVLLFVISKDAMFQCHVKSKGKLEDFKLNQRRSRHFSSFSTIF</sequence>
<organism evidence="1 2">
    <name type="scientific">Engystomops pustulosus</name>
    <name type="common">Tungara frog</name>
    <name type="synonym">Physalaemus pustulosus</name>
    <dbReference type="NCBI Taxonomy" id="76066"/>
    <lineage>
        <taxon>Eukaryota</taxon>
        <taxon>Metazoa</taxon>
        <taxon>Chordata</taxon>
        <taxon>Craniata</taxon>
        <taxon>Vertebrata</taxon>
        <taxon>Euteleostomi</taxon>
        <taxon>Amphibia</taxon>
        <taxon>Batrachia</taxon>
        <taxon>Anura</taxon>
        <taxon>Neobatrachia</taxon>
        <taxon>Hyloidea</taxon>
        <taxon>Leptodactylidae</taxon>
        <taxon>Leiuperinae</taxon>
        <taxon>Engystomops</taxon>
    </lineage>
</organism>
<dbReference type="AlphaFoldDB" id="A0AAV6YDP4"/>
<protein>
    <submittedName>
        <fullName evidence="1">Uncharacterized protein</fullName>
    </submittedName>
</protein>
<gene>
    <name evidence="1" type="ORF">GDO81_028052</name>
</gene>
<reference evidence="1" key="1">
    <citation type="thesis" date="2020" institute="ProQuest LLC" country="789 East Eisenhower Parkway, Ann Arbor, MI, USA">
        <title>Comparative Genomics and Chromosome Evolution.</title>
        <authorList>
            <person name="Mudd A.B."/>
        </authorList>
    </citation>
    <scope>NUCLEOTIDE SEQUENCE</scope>
    <source>
        <strain evidence="1">237g6f4</strain>
        <tissue evidence="1">Blood</tissue>
    </source>
</reference>
<dbReference type="EMBL" id="WNYA01060760">
    <property type="protein sequence ID" value="KAG8535659.1"/>
    <property type="molecule type" value="Genomic_DNA"/>
</dbReference>
<comment type="caution">
    <text evidence="1">The sequence shown here is derived from an EMBL/GenBank/DDBJ whole genome shotgun (WGS) entry which is preliminary data.</text>
</comment>
<name>A0AAV6YDP4_ENGPU</name>
<proteinExistence type="predicted"/>
<evidence type="ECO:0000313" key="2">
    <source>
        <dbReference type="Proteomes" id="UP000824782"/>
    </source>
</evidence>
<accession>A0AAV6YDP4</accession>
<evidence type="ECO:0000313" key="1">
    <source>
        <dbReference type="EMBL" id="KAG8535659.1"/>
    </source>
</evidence>
<dbReference type="Proteomes" id="UP000824782">
    <property type="component" value="Unassembled WGS sequence"/>
</dbReference>